<dbReference type="AlphaFoldDB" id="A0A150MJC1"/>
<evidence type="ECO:0000313" key="5">
    <source>
        <dbReference type="EMBL" id="KYD24617.1"/>
    </source>
</evidence>
<dbReference type="NCBIfam" id="TIGR01760">
    <property type="entry name" value="tape_meas_TP901"/>
    <property type="match status" value="1"/>
</dbReference>
<dbReference type="Pfam" id="PF10145">
    <property type="entry name" value="PhageMin_Tail"/>
    <property type="match status" value="1"/>
</dbReference>
<evidence type="ECO:0000313" key="6">
    <source>
        <dbReference type="Proteomes" id="UP000075324"/>
    </source>
</evidence>
<accession>A0A150MJC1</accession>
<sequence>MGRKVFEVSFHIAGRLASSFTSAFTSASAKAEKLKQETKELKASLRALDREYKSGKISAEQYAVAHQKLASQLEKNVQKQKQLQVQMKKQQQMMKNLNDFRGRATTTVASVLPFAAASAASTAAAYSSIHKAMDFEAQLSAIKAVTGLTNAEMQQMRSLALEVGAKTKYSALEAAQGIEELLKAGISPAIVKAGGLEAALNLATAGGLELSEAAEVMSDSLHGFKKDALSAAQVANILAGAANASSTDVHEMKYALSAVGPVADGIGVSFKEVNATLALFSNNMLKGSDAGTSLKTFLSNVQPKSKKAAELFKKYGLILKDGTNILFDTNGQLKDMAEVAEILHQKFGKLTDQERTAAFFEMFGSDSIRAATILAKEGAAGIKKMYDEMSKVTALDVAKEKMNNAAGAVEQLRGAFETLQIIAAEGTLPVIKKVASVAADAFERSAPRVEKAGKRIGKAMDDILAPFTTTKPKFDVMRAKMDPEYLNEYYAELEKWNKFKDMDFGDKVVYALDEATTKVEEWVNGSGGKKFEKIFAKLAEISINAYIGMLKSLLSSSLNQLGQGNFASAAGLGIVANLLTGGLLAKGIWSGGKYVVGKGKSAFEAAKKLKNKPQGPTIPPSPVAPKQANTQPKSAPKSAGKVVYLNDYRKTKVSSAANEAAEQAAKSSGKLAKAGELLTKTGKTLGKLALPLSIATEAYGVYKAKDKTKATVQAAGGLAGGWGGAKLGAAIGTAIAPGLGTAIGGLIGGIGGYIAGKWMAGKATDAVRAANSSGSTSTSTSVNSNVNSNAVNQSINSLTSTIALAEQNFRLLTMYVGQASGKIVGAIFPLSQSAQLASHNMSLLTMYTGQAIGRIVGSLFPLSQNAQLASHNMSLLTMYTGQATGRIVGSIFSLAQNAQQASHNMSLLTMYTGQASGKIVGGIFPIANHGAQASNNLSLLAMYAGRACGWIASIYGIQSSANMAKSNMSILASYIGKASGWIASIYGIQSAADSVKSALNRLAARIDSVPAPRISVSAGGGGKVQKHARGGIFRKPHIGMVAEAGKPESIIPIRPGDPRSLSLFEETGRLLGVDSIYEKSKELKTSSFQQFNFTYAPVIQGVEAREVEPVLKRERSNFEEQMNSYLRKKARVSYA</sequence>
<feature type="domain" description="Phage tail tape measure protein" evidence="4">
    <location>
        <begin position="158"/>
        <end position="364"/>
    </location>
</feature>
<keyword evidence="2" id="KW-0175">Coiled coil</keyword>
<evidence type="ECO:0000256" key="2">
    <source>
        <dbReference type="SAM" id="Coils"/>
    </source>
</evidence>
<protein>
    <recommendedName>
        <fullName evidence="4">Phage tail tape measure protein domain-containing protein</fullName>
    </recommendedName>
</protein>
<feature type="coiled-coil region" evidence="2">
    <location>
        <begin position="24"/>
        <end position="90"/>
    </location>
</feature>
<evidence type="ECO:0000256" key="1">
    <source>
        <dbReference type="ARBA" id="ARBA00022612"/>
    </source>
</evidence>
<comment type="caution">
    <text evidence="5">The sequence shown here is derived from an EMBL/GenBank/DDBJ whole genome shotgun (WGS) entry which is preliminary data.</text>
</comment>
<dbReference type="Proteomes" id="UP000075324">
    <property type="component" value="Unassembled WGS sequence"/>
</dbReference>
<dbReference type="EMBL" id="LQYW01000149">
    <property type="protein sequence ID" value="KYD24617.1"/>
    <property type="molecule type" value="Genomic_DNA"/>
</dbReference>
<keyword evidence="1" id="KW-1188">Viral release from host cell</keyword>
<evidence type="ECO:0000256" key="3">
    <source>
        <dbReference type="SAM" id="MobiDB-lite"/>
    </source>
</evidence>
<evidence type="ECO:0000259" key="4">
    <source>
        <dbReference type="Pfam" id="PF10145"/>
    </source>
</evidence>
<name>A0A150MJC1_9BACL</name>
<dbReference type="PANTHER" id="PTHR37813">
    <property type="entry name" value="FELS-2 PROPHAGE PROTEIN"/>
    <property type="match status" value="1"/>
</dbReference>
<reference evidence="5 6" key="1">
    <citation type="submission" date="2016-01" db="EMBL/GenBank/DDBJ databases">
        <title>Draft Genome Sequences of Seven Thermophilic Sporeformers Isolated from Foods.</title>
        <authorList>
            <person name="Berendsen E.M."/>
            <person name="Wells-Bennik M.H."/>
            <person name="Krawcyk A.O."/>
            <person name="De Jong A."/>
            <person name="Holsappel S."/>
            <person name="Eijlander R.T."/>
            <person name="Kuipers O.P."/>
        </authorList>
    </citation>
    <scope>NUCLEOTIDE SEQUENCE [LARGE SCALE GENOMIC DNA]</scope>
    <source>
        <strain evidence="5 6">B4110</strain>
    </source>
</reference>
<organism evidence="5 6">
    <name type="scientific">Parageobacillus toebii</name>
    <dbReference type="NCBI Taxonomy" id="153151"/>
    <lineage>
        <taxon>Bacteria</taxon>
        <taxon>Bacillati</taxon>
        <taxon>Bacillota</taxon>
        <taxon>Bacilli</taxon>
        <taxon>Bacillales</taxon>
        <taxon>Anoxybacillaceae</taxon>
        <taxon>Parageobacillus</taxon>
    </lineage>
</organism>
<proteinExistence type="predicted"/>
<dbReference type="PANTHER" id="PTHR37813:SF1">
    <property type="entry name" value="FELS-2 PROPHAGE PROTEIN"/>
    <property type="match status" value="1"/>
</dbReference>
<dbReference type="RefSeq" id="WP_153016844.1">
    <property type="nucleotide sequence ID" value="NZ_LQYW01000149.1"/>
</dbReference>
<dbReference type="PATRIC" id="fig|153151.4.peg.1291"/>
<gene>
    <name evidence="5" type="ORF">B4110_0626</name>
</gene>
<feature type="region of interest" description="Disordered" evidence="3">
    <location>
        <begin position="608"/>
        <end position="638"/>
    </location>
</feature>
<dbReference type="InterPro" id="IPR010090">
    <property type="entry name" value="Phage_tape_meas"/>
</dbReference>